<keyword evidence="1" id="KW-0175">Coiled coil</keyword>
<dbReference type="Gene3D" id="1.10.1660.10">
    <property type="match status" value="1"/>
</dbReference>
<organism evidence="3 4">
    <name type="scientific">Paenibacillus arenilitoris</name>
    <dbReference type="NCBI Taxonomy" id="2772299"/>
    <lineage>
        <taxon>Bacteria</taxon>
        <taxon>Bacillati</taxon>
        <taxon>Bacillota</taxon>
        <taxon>Bacilli</taxon>
        <taxon>Bacillales</taxon>
        <taxon>Paenibacillaceae</taxon>
        <taxon>Paenibacillus</taxon>
    </lineage>
</organism>
<dbReference type="GO" id="GO:0003677">
    <property type="term" value="F:DNA binding"/>
    <property type="evidence" value="ECO:0007669"/>
    <property type="project" value="InterPro"/>
</dbReference>
<dbReference type="Pfam" id="PF13411">
    <property type="entry name" value="MerR_1"/>
    <property type="match status" value="1"/>
</dbReference>
<dbReference type="PANTHER" id="PTHR36444:SF2">
    <property type="entry name" value="TRANSCRIPTIONAL REGULATOR PROTEIN YOBU-RELATED"/>
    <property type="match status" value="1"/>
</dbReference>
<comment type="caution">
    <text evidence="3">The sequence shown here is derived from an EMBL/GenBank/DDBJ whole genome shotgun (WGS) entry which is preliminary data.</text>
</comment>
<sequence length="279" mass="31870">MLTVGHIARLFGVTSKTLRYYDSIGLFTPSRIGETNHYRLYSSDQLPELRRILLLRSMGLSIEVILELKRAGTLDDDDKIIRLLQERANDIQEEIVSSQKQFFAIQQMVKYMTLTGGIPMEPKIVEKEAFTVVGMAWNSKSDEGDIPGLWQRFMSREHEIHGKLQPLVSYGICVPSDNEEEFTYVAGFKTNEESIPQGMKKIIVPAQRYAIFTHKGNIGGLSETYELIYSKWLQLQGLELVKGIDFERYDERFTGTEEENSELDIYIPIAVSTGEEGKK</sequence>
<feature type="coiled-coil region" evidence="1">
    <location>
        <begin position="74"/>
        <end position="101"/>
    </location>
</feature>
<dbReference type="AlphaFoldDB" id="A0A927CN20"/>
<dbReference type="PROSITE" id="PS50937">
    <property type="entry name" value="HTH_MERR_2"/>
    <property type="match status" value="1"/>
</dbReference>
<gene>
    <name evidence="3" type="ORF">IDH41_09640</name>
</gene>
<accession>A0A927CN20</accession>
<dbReference type="SUPFAM" id="SSF46955">
    <property type="entry name" value="Putative DNA-binding domain"/>
    <property type="match status" value="1"/>
</dbReference>
<dbReference type="InterPro" id="IPR009061">
    <property type="entry name" value="DNA-bd_dom_put_sf"/>
</dbReference>
<dbReference type="Proteomes" id="UP000632125">
    <property type="component" value="Unassembled WGS sequence"/>
</dbReference>
<dbReference type="SMART" id="SM00871">
    <property type="entry name" value="AraC_E_bind"/>
    <property type="match status" value="1"/>
</dbReference>
<evidence type="ECO:0000313" key="4">
    <source>
        <dbReference type="Proteomes" id="UP000632125"/>
    </source>
</evidence>
<dbReference type="SUPFAM" id="SSF55136">
    <property type="entry name" value="Probable bacterial effector-binding domain"/>
    <property type="match status" value="1"/>
</dbReference>
<dbReference type="InterPro" id="IPR029442">
    <property type="entry name" value="GyrI-like"/>
</dbReference>
<evidence type="ECO:0000259" key="2">
    <source>
        <dbReference type="PROSITE" id="PS50937"/>
    </source>
</evidence>
<dbReference type="GO" id="GO:0006355">
    <property type="term" value="P:regulation of DNA-templated transcription"/>
    <property type="evidence" value="ECO:0007669"/>
    <property type="project" value="InterPro"/>
</dbReference>
<dbReference type="EMBL" id="JACXIY010000012">
    <property type="protein sequence ID" value="MBD2868841.1"/>
    <property type="molecule type" value="Genomic_DNA"/>
</dbReference>
<protein>
    <submittedName>
        <fullName evidence="3">Effector binding domain-containing protein</fullName>
    </submittedName>
</protein>
<name>A0A927CN20_9BACL</name>
<dbReference type="PANTHER" id="PTHR36444">
    <property type="entry name" value="TRANSCRIPTIONAL REGULATOR PROTEIN YOBU-RELATED"/>
    <property type="match status" value="1"/>
</dbReference>
<evidence type="ECO:0000256" key="1">
    <source>
        <dbReference type="SAM" id="Coils"/>
    </source>
</evidence>
<reference evidence="3" key="1">
    <citation type="submission" date="2020-09" db="EMBL/GenBank/DDBJ databases">
        <title>A novel bacterium of genus Paenibacillus, isolated from South China Sea.</title>
        <authorList>
            <person name="Huang H."/>
            <person name="Mo K."/>
            <person name="Hu Y."/>
        </authorList>
    </citation>
    <scope>NUCLEOTIDE SEQUENCE</scope>
    <source>
        <strain evidence="3">IB182493</strain>
    </source>
</reference>
<feature type="domain" description="HTH merR-type" evidence="2">
    <location>
        <begin position="1"/>
        <end position="71"/>
    </location>
</feature>
<dbReference type="InterPro" id="IPR053182">
    <property type="entry name" value="YobU-like_regulator"/>
</dbReference>
<dbReference type="InterPro" id="IPR000551">
    <property type="entry name" value="MerR-type_HTH_dom"/>
</dbReference>
<dbReference type="SMART" id="SM00422">
    <property type="entry name" value="HTH_MERR"/>
    <property type="match status" value="1"/>
</dbReference>
<dbReference type="InterPro" id="IPR011256">
    <property type="entry name" value="Reg_factor_effector_dom_sf"/>
</dbReference>
<dbReference type="InterPro" id="IPR010499">
    <property type="entry name" value="AraC_E-bd"/>
</dbReference>
<evidence type="ECO:0000313" key="3">
    <source>
        <dbReference type="EMBL" id="MBD2868841.1"/>
    </source>
</evidence>
<dbReference type="Pfam" id="PF06445">
    <property type="entry name" value="GyrI-like"/>
    <property type="match status" value="1"/>
</dbReference>
<dbReference type="RefSeq" id="WP_190860457.1">
    <property type="nucleotide sequence ID" value="NZ_JACXIY010000012.1"/>
</dbReference>
<proteinExistence type="predicted"/>
<dbReference type="Gene3D" id="3.20.80.10">
    <property type="entry name" value="Regulatory factor, effector binding domain"/>
    <property type="match status" value="1"/>
</dbReference>
<keyword evidence="4" id="KW-1185">Reference proteome</keyword>